<keyword evidence="6" id="KW-0720">Serine protease</keyword>
<comment type="subcellular location">
    <subcellularLocation>
        <location evidence="1">Secreted</location>
    </subcellularLocation>
</comment>
<dbReference type="GO" id="GO:0004252">
    <property type="term" value="F:serine-type endopeptidase activity"/>
    <property type="evidence" value="ECO:0007669"/>
    <property type="project" value="InterPro"/>
</dbReference>
<name>A0A2N9J307_FAGSY</name>
<evidence type="ECO:0000259" key="8">
    <source>
        <dbReference type="Pfam" id="PF00082"/>
    </source>
</evidence>
<dbReference type="Pfam" id="PF17766">
    <property type="entry name" value="fn3_6"/>
    <property type="match status" value="1"/>
</dbReference>
<evidence type="ECO:0000256" key="5">
    <source>
        <dbReference type="ARBA" id="ARBA00022801"/>
    </source>
</evidence>
<dbReference type="Gene3D" id="3.50.30.30">
    <property type="match status" value="1"/>
</dbReference>
<dbReference type="InterPro" id="IPR045051">
    <property type="entry name" value="SBT"/>
</dbReference>
<evidence type="ECO:0000313" key="10">
    <source>
        <dbReference type="EMBL" id="SPD30900.1"/>
    </source>
</evidence>
<organism evidence="10">
    <name type="scientific">Fagus sylvatica</name>
    <name type="common">Beechnut</name>
    <dbReference type="NCBI Taxonomy" id="28930"/>
    <lineage>
        <taxon>Eukaryota</taxon>
        <taxon>Viridiplantae</taxon>
        <taxon>Streptophyta</taxon>
        <taxon>Embryophyta</taxon>
        <taxon>Tracheophyta</taxon>
        <taxon>Spermatophyta</taxon>
        <taxon>Magnoliopsida</taxon>
        <taxon>eudicotyledons</taxon>
        <taxon>Gunneridae</taxon>
        <taxon>Pentapetalae</taxon>
        <taxon>rosids</taxon>
        <taxon>fabids</taxon>
        <taxon>Fagales</taxon>
        <taxon>Fagaceae</taxon>
        <taxon>Fagus</taxon>
    </lineage>
</organism>
<evidence type="ECO:0000256" key="1">
    <source>
        <dbReference type="ARBA" id="ARBA00004613"/>
    </source>
</evidence>
<dbReference type="InterPro" id="IPR000209">
    <property type="entry name" value="Peptidase_S8/S53_dom"/>
</dbReference>
<dbReference type="GO" id="GO:0006508">
    <property type="term" value="P:proteolysis"/>
    <property type="evidence" value="ECO:0007669"/>
    <property type="project" value="UniProtKB-KW"/>
</dbReference>
<dbReference type="Gene3D" id="2.60.40.2310">
    <property type="match status" value="1"/>
</dbReference>
<comment type="caution">
    <text evidence="7">Lacks conserved residue(s) required for the propagation of feature annotation.</text>
</comment>
<dbReference type="PROSITE" id="PS51892">
    <property type="entry name" value="SUBTILASE"/>
    <property type="match status" value="1"/>
</dbReference>
<evidence type="ECO:0000256" key="2">
    <source>
        <dbReference type="ARBA" id="ARBA00011073"/>
    </source>
</evidence>
<comment type="similarity">
    <text evidence="2 7">Belongs to the peptidase S8 family.</text>
</comment>
<dbReference type="InterPro" id="IPR036852">
    <property type="entry name" value="Peptidase_S8/S53_dom_sf"/>
</dbReference>
<evidence type="ECO:0000256" key="6">
    <source>
        <dbReference type="ARBA" id="ARBA00022825"/>
    </source>
</evidence>
<dbReference type="EMBL" id="OIVN01006337">
    <property type="protein sequence ID" value="SPD30900.1"/>
    <property type="molecule type" value="Genomic_DNA"/>
</dbReference>
<dbReference type="GO" id="GO:0005576">
    <property type="term" value="C:extracellular region"/>
    <property type="evidence" value="ECO:0007669"/>
    <property type="project" value="UniProtKB-SubCell"/>
</dbReference>
<keyword evidence="3" id="KW-0645">Protease</keyword>
<dbReference type="SUPFAM" id="SSF52743">
    <property type="entry name" value="Subtilisin-like"/>
    <property type="match status" value="1"/>
</dbReference>
<dbReference type="AlphaFoldDB" id="A0A2N9J307"/>
<accession>A0A2N9J307</accession>
<evidence type="ECO:0000256" key="3">
    <source>
        <dbReference type="ARBA" id="ARBA00022670"/>
    </source>
</evidence>
<evidence type="ECO:0000259" key="9">
    <source>
        <dbReference type="Pfam" id="PF17766"/>
    </source>
</evidence>
<dbReference type="PANTHER" id="PTHR10795">
    <property type="entry name" value="PROPROTEIN CONVERTASE SUBTILISIN/KEXIN"/>
    <property type="match status" value="1"/>
</dbReference>
<evidence type="ECO:0000256" key="4">
    <source>
        <dbReference type="ARBA" id="ARBA00022729"/>
    </source>
</evidence>
<evidence type="ECO:0008006" key="11">
    <source>
        <dbReference type="Google" id="ProtNLM"/>
    </source>
</evidence>
<sequence length="335" mass="36002">MPTKVPKKWKGTCEVGQNFNSSLCNAKLIGASYFGYASGIAKGVAPRAGLAIYKVSWDEGSYSSDALTAGNKGSSGNEIIRNGYPWVLTVTAGTVDRWFAGTLALENGISITGTSIACPHATGVAALLKGAHPEWSPTAIESAMMTTADTYDNTHSPIKEDTKKKSIASPLAMGSGQIRPNQALDPGLIYDATPQDYVNLLCSMNLDEKQIMGITRSRNYNCSNPSSDFNYPAFVVSSCDNRTSIVQNFKRIVTNVGEGATTYEANVTLPEGSTVIVSPTKLIFRNKYEKQSYAVTISFKGNNNGEVSFGDLIWEEENGNHTVRSPIVISPTHVC</sequence>
<protein>
    <recommendedName>
        <fullName evidence="11">Subtilisin-like protease fibronectin type-III domain-containing protein</fullName>
    </recommendedName>
</protein>
<feature type="domain" description="Subtilisin-like protease fibronectin type-III" evidence="9">
    <location>
        <begin position="228"/>
        <end position="329"/>
    </location>
</feature>
<evidence type="ECO:0000256" key="7">
    <source>
        <dbReference type="PROSITE-ProRule" id="PRU01240"/>
    </source>
</evidence>
<dbReference type="InterPro" id="IPR041469">
    <property type="entry name" value="Subtilisin-like_FN3"/>
</dbReference>
<dbReference type="Pfam" id="PF00082">
    <property type="entry name" value="Peptidase_S8"/>
    <property type="match status" value="1"/>
</dbReference>
<feature type="domain" description="Peptidase S8/S53" evidence="8">
    <location>
        <begin position="110"/>
        <end position="154"/>
    </location>
</feature>
<reference evidence="10" key="1">
    <citation type="submission" date="2018-02" db="EMBL/GenBank/DDBJ databases">
        <authorList>
            <person name="Cohen D.B."/>
            <person name="Kent A.D."/>
        </authorList>
    </citation>
    <scope>NUCLEOTIDE SEQUENCE</scope>
</reference>
<keyword evidence="5" id="KW-0378">Hydrolase</keyword>
<dbReference type="InterPro" id="IPR023828">
    <property type="entry name" value="Peptidase_S8_Ser-AS"/>
</dbReference>
<gene>
    <name evidence="10" type="ORF">FSB_LOCUS58782</name>
</gene>
<proteinExistence type="inferred from homology"/>
<dbReference type="Gene3D" id="3.40.50.200">
    <property type="entry name" value="Peptidase S8/S53 domain"/>
    <property type="match status" value="3"/>
</dbReference>
<keyword evidence="4" id="KW-0732">Signal</keyword>
<dbReference type="PROSITE" id="PS00138">
    <property type="entry name" value="SUBTILASE_SER"/>
    <property type="match status" value="1"/>
</dbReference>